<dbReference type="Proteomes" id="UP001180020">
    <property type="component" value="Unassembled WGS sequence"/>
</dbReference>
<protein>
    <submittedName>
        <fullName evidence="1">Uncharacterized protein</fullName>
    </submittedName>
</protein>
<gene>
    <name evidence="1" type="ORF">QJS10_CPB19g01249</name>
</gene>
<dbReference type="AlphaFoldDB" id="A0AAV9CEY2"/>
<sequence>MHWFSKVAYNNLSGVIPSNEQFCTFNKRTLKAIQACVVRQWEGIACRVEPLKHPFITVMMKQNQESLVIQ</sequence>
<accession>A0AAV9CEY2</accession>
<evidence type="ECO:0000313" key="2">
    <source>
        <dbReference type="Proteomes" id="UP001180020"/>
    </source>
</evidence>
<proteinExistence type="predicted"/>
<name>A0AAV9CEY2_ACOCL</name>
<comment type="caution">
    <text evidence="1">The sequence shown here is derived from an EMBL/GenBank/DDBJ whole genome shotgun (WGS) entry which is preliminary data.</text>
</comment>
<reference evidence="1" key="2">
    <citation type="submission" date="2023-06" db="EMBL/GenBank/DDBJ databases">
        <authorList>
            <person name="Ma L."/>
            <person name="Liu K.-W."/>
            <person name="Li Z."/>
            <person name="Hsiao Y.-Y."/>
            <person name="Qi Y."/>
            <person name="Fu T."/>
            <person name="Tang G."/>
            <person name="Zhang D."/>
            <person name="Sun W.-H."/>
            <person name="Liu D.-K."/>
            <person name="Li Y."/>
            <person name="Chen G.-Z."/>
            <person name="Liu X.-D."/>
            <person name="Liao X.-Y."/>
            <person name="Jiang Y.-T."/>
            <person name="Yu X."/>
            <person name="Hao Y."/>
            <person name="Huang J."/>
            <person name="Zhao X.-W."/>
            <person name="Ke S."/>
            <person name="Chen Y.-Y."/>
            <person name="Wu W.-L."/>
            <person name="Hsu J.-L."/>
            <person name="Lin Y.-F."/>
            <person name="Huang M.-D."/>
            <person name="Li C.-Y."/>
            <person name="Huang L."/>
            <person name="Wang Z.-W."/>
            <person name="Zhao X."/>
            <person name="Zhong W.-Y."/>
            <person name="Peng D.-H."/>
            <person name="Ahmad S."/>
            <person name="Lan S."/>
            <person name="Zhang J.-S."/>
            <person name="Tsai W.-C."/>
            <person name="Van De Peer Y."/>
            <person name="Liu Z.-J."/>
        </authorList>
    </citation>
    <scope>NUCLEOTIDE SEQUENCE</scope>
    <source>
        <strain evidence="1">CP</strain>
        <tissue evidence="1">Leaves</tissue>
    </source>
</reference>
<keyword evidence="2" id="KW-1185">Reference proteome</keyword>
<organism evidence="1 2">
    <name type="scientific">Acorus calamus</name>
    <name type="common">Sweet flag</name>
    <dbReference type="NCBI Taxonomy" id="4465"/>
    <lineage>
        <taxon>Eukaryota</taxon>
        <taxon>Viridiplantae</taxon>
        <taxon>Streptophyta</taxon>
        <taxon>Embryophyta</taxon>
        <taxon>Tracheophyta</taxon>
        <taxon>Spermatophyta</taxon>
        <taxon>Magnoliopsida</taxon>
        <taxon>Liliopsida</taxon>
        <taxon>Acoraceae</taxon>
        <taxon>Acorus</taxon>
    </lineage>
</organism>
<evidence type="ECO:0000313" key="1">
    <source>
        <dbReference type="EMBL" id="KAK1287445.1"/>
    </source>
</evidence>
<dbReference type="EMBL" id="JAUJYO010000019">
    <property type="protein sequence ID" value="KAK1287445.1"/>
    <property type="molecule type" value="Genomic_DNA"/>
</dbReference>
<reference evidence="1" key="1">
    <citation type="journal article" date="2023" name="Nat. Commun.">
        <title>Diploid and tetraploid genomes of Acorus and the evolution of monocots.</title>
        <authorList>
            <person name="Ma L."/>
            <person name="Liu K.W."/>
            <person name="Li Z."/>
            <person name="Hsiao Y.Y."/>
            <person name="Qi Y."/>
            <person name="Fu T."/>
            <person name="Tang G.D."/>
            <person name="Zhang D."/>
            <person name="Sun W.H."/>
            <person name="Liu D.K."/>
            <person name="Li Y."/>
            <person name="Chen G.Z."/>
            <person name="Liu X.D."/>
            <person name="Liao X.Y."/>
            <person name="Jiang Y.T."/>
            <person name="Yu X."/>
            <person name="Hao Y."/>
            <person name="Huang J."/>
            <person name="Zhao X.W."/>
            <person name="Ke S."/>
            <person name="Chen Y.Y."/>
            <person name="Wu W.L."/>
            <person name="Hsu J.L."/>
            <person name="Lin Y.F."/>
            <person name="Huang M.D."/>
            <person name="Li C.Y."/>
            <person name="Huang L."/>
            <person name="Wang Z.W."/>
            <person name="Zhao X."/>
            <person name="Zhong W.Y."/>
            <person name="Peng D.H."/>
            <person name="Ahmad S."/>
            <person name="Lan S."/>
            <person name="Zhang J.S."/>
            <person name="Tsai W.C."/>
            <person name="Van de Peer Y."/>
            <person name="Liu Z.J."/>
        </authorList>
    </citation>
    <scope>NUCLEOTIDE SEQUENCE</scope>
    <source>
        <strain evidence="1">CP</strain>
    </source>
</reference>